<reference evidence="2 3" key="1">
    <citation type="submission" date="2023-02" db="EMBL/GenBank/DDBJ databases">
        <title>LHISI_Scaffold_Assembly.</title>
        <authorList>
            <person name="Stuart O.P."/>
            <person name="Cleave R."/>
            <person name="Magrath M.J.L."/>
            <person name="Mikheyev A.S."/>
        </authorList>
    </citation>
    <scope>NUCLEOTIDE SEQUENCE [LARGE SCALE GENOMIC DNA]</scope>
    <source>
        <strain evidence="2">Daus_M_001</strain>
        <tissue evidence="2">Leg muscle</tissue>
    </source>
</reference>
<organism evidence="2 3">
    <name type="scientific">Dryococelus australis</name>
    <dbReference type="NCBI Taxonomy" id="614101"/>
    <lineage>
        <taxon>Eukaryota</taxon>
        <taxon>Metazoa</taxon>
        <taxon>Ecdysozoa</taxon>
        <taxon>Arthropoda</taxon>
        <taxon>Hexapoda</taxon>
        <taxon>Insecta</taxon>
        <taxon>Pterygota</taxon>
        <taxon>Neoptera</taxon>
        <taxon>Polyneoptera</taxon>
        <taxon>Phasmatodea</taxon>
        <taxon>Verophasmatodea</taxon>
        <taxon>Anareolatae</taxon>
        <taxon>Phasmatidae</taxon>
        <taxon>Eurycanthinae</taxon>
        <taxon>Dryococelus</taxon>
    </lineage>
</organism>
<name>A0ABQ9HGG5_9NEOP</name>
<evidence type="ECO:0000313" key="3">
    <source>
        <dbReference type="Proteomes" id="UP001159363"/>
    </source>
</evidence>
<sequence>MYDSSQSFGFMHRTQTYRSDVIRPRWERCYEPPISSGLVYLGEKDTNDVKNINSGRQDKSNTERLTQLPQSIPELYEDDEVDNYTQQRNANMAIASSELRMEQRCNTRAGEMGDPGENSPTSCIVQQDFHVRKCGSDPAGNQTRGHRAGRCCWLEGFLGDLPFPPPLNSSAAPSSPHFTRIGSLYDKWAKNRKCGSTDFGILLYKYNKPRSDSASSAKREPIRMDYVNPHTWRDVLGYEGCQQHSRRLSTGRSAVIVVRRRSTWGPGYETSRPIPYTTPPPYLYPSVSRTHSDQEGSQYRQSAYPPPFPHVSPVHRSTQYLQNSQLNNSPLLRPIRLHPLQVDWAASAVSDSRRLPTGWSAVSPGVAKVDLGAISLGCMTRKLNPIKVLILLSESSQLKSRSPSPHCTLNALTGVIFTHYCVDDNALARLNGRSMSASNPDS</sequence>
<dbReference type="Proteomes" id="UP001159363">
    <property type="component" value="Chromosome 4"/>
</dbReference>
<accession>A0ABQ9HGG5</accession>
<protein>
    <submittedName>
        <fullName evidence="2">Uncharacterized protein</fullName>
    </submittedName>
</protein>
<evidence type="ECO:0000313" key="2">
    <source>
        <dbReference type="EMBL" id="KAJ8883369.1"/>
    </source>
</evidence>
<dbReference type="EMBL" id="JARBHB010000005">
    <property type="protein sequence ID" value="KAJ8883369.1"/>
    <property type="molecule type" value="Genomic_DNA"/>
</dbReference>
<keyword evidence="3" id="KW-1185">Reference proteome</keyword>
<gene>
    <name evidence="2" type="ORF">PR048_015212</name>
</gene>
<comment type="caution">
    <text evidence="2">The sequence shown here is derived from an EMBL/GenBank/DDBJ whole genome shotgun (WGS) entry which is preliminary data.</text>
</comment>
<evidence type="ECO:0000256" key="1">
    <source>
        <dbReference type="SAM" id="MobiDB-lite"/>
    </source>
</evidence>
<feature type="region of interest" description="Disordered" evidence="1">
    <location>
        <begin position="275"/>
        <end position="301"/>
    </location>
</feature>
<proteinExistence type="predicted"/>